<protein>
    <submittedName>
        <fullName evidence="2">Uncharacterized protein</fullName>
    </submittedName>
</protein>
<dbReference type="AlphaFoldDB" id="A0A6P2MDG0"/>
<sequence length="74" mass="7999">MRIPLNSLSPVSRGYSRSLVSRAPHDNALLRAAARVSRMRRAAEAGVWMVAYGIAIAGLWYGSLIAGPYLRSLG</sequence>
<organism evidence="2 3">
    <name type="scientific">Burkholderia aenigmatica</name>
    <dbReference type="NCBI Taxonomy" id="2015348"/>
    <lineage>
        <taxon>Bacteria</taxon>
        <taxon>Pseudomonadati</taxon>
        <taxon>Pseudomonadota</taxon>
        <taxon>Betaproteobacteria</taxon>
        <taxon>Burkholderiales</taxon>
        <taxon>Burkholderiaceae</taxon>
        <taxon>Burkholderia</taxon>
        <taxon>Burkholderia cepacia complex</taxon>
    </lineage>
</organism>
<evidence type="ECO:0000256" key="1">
    <source>
        <dbReference type="SAM" id="Phobius"/>
    </source>
</evidence>
<dbReference type="Proteomes" id="UP000494261">
    <property type="component" value="Unassembled WGS sequence"/>
</dbReference>
<keyword evidence="1" id="KW-1133">Transmembrane helix</keyword>
<name>A0A6P2MDG0_9BURK</name>
<reference evidence="2 3" key="1">
    <citation type="submission" date="2019-09" db="EMBL/GenBank/DDBJ databases">
        <authorList>
            <person name="Depoorter E."/>
        </authorList>
    </citation>
    <scope>NUCLEOTIDE SEQUENCE [LARGE SCALE GENOMIC DNA]</scope>
    <source>
        <strain evidence="2">LMG 13014</strain>
    </source>
</reference>
<proteinExistence type="predicted"/>
<gene>
    <name evidence="2" type="ORF">BLA13014_03831</name>
</gene>
<evidence type="ECO:0000313" key="3">
    <source>
        <dbReference type="Proteomes" id="UP000494261"/>
    </source>
</evidence>
<feature type="transmembrane region" description="Helical" evidence="1">
    <location>
        <begin position="45"/>
        <end position="70"/>
    </location>
</feature>
<accession>A0A6P2MDG0</accession>
<keyword evidence="1" id="KW-0472">Membrane</keyword>
<keyword evidence="1" id="KW-0812">Transmembrane</keyword>
<dbReference type="EMBL" id="CABVQC010000025">
    <property type="protein sequence ID" value="VWB83082.1"/>
    <property type="molecule type" value="Genomic_DNA"/>
</dbReference>
<evidence type="ECO:0000313" key="2">
    <source>
        <dbReference type="EMBL" id="VWB83082.1"/>
    </source>
</evidence>